<name>A0A336MG96_CULSO</name>
<feature type="transmembrane region" description="Helical" evidence="10">
    <location>
        <begin position="849"/>
        <end position="869"/>
    </location>
</feature>
<reference evidence="12" key="1">
    <citation type="submission" date="2018-04" db="EMBL/GenBank/DDBJ databases">
        <authorList>
            <person name="Go L.Y."/>
            <person name="Mitchell J.A."/>
        </authorList>
    </citation>
    <scope>NUCLEOTIDE SEQUENCE</scope>
    <source>
        <tissue evidence="12">Whole organism</tissue>
    </source>
</reference>
<keyword evidence="5 10" id="KW-0812">Transmembrane</keyword>
<proteinExistence type="inferred from homology"/>
<dbReference type="Gene3D" id="3.40.50.2000">
    <property type="entry name" value="Glycogen Phosphorylase B"/>
    <property type="match status" value="1"/>
</dbReference>
<comment type="similarity">
    <text evidence="2">Belongs to the UDP-glycosyltransferase family.</text>
</comment>
<keyword evidence="6" id="KW-0547">Nucleotide-binding</keyword>
<comment type="subcellular location">
    <subcellularLocation>
        <location evidence="1">Membrane</location>
        <topology evidence="1">Multi-pass membrane protein</topology>
    </subcellularLocation>
</comment>
<feature type="transmembrane region" description="Helical" evidence="10">
    <location>
        <begin position="1019"/>
        <end position="1039"/>
    </location>
</feature>
<gene>
    <name evidence="13" type="primary">CSON001008</name>
</gene>
<evidence type="ECO:0000259" key="11">
    <source>
        <dbReference type="PROSITE" id="PS50893"/>
    </source>
</evidence>
<dbReference type="Pfam" id="PF12698">
    <property type="entry name" value="ABC2_membrane_3"/>
    <property type="match status" value="1"/>
</dbReference>
<dbReference type="PANTHER" id="PTHR19229">
    <property type="entry name" value="ATP-BINDING CASSETTE TRANSPORTER SUBFAMILY A ABCA"/>
    <property type="match status" value="1"/>
</dbReference>
<evidence type="ECO:0000256" key="10">
    <source>
        <dbReference type="SAM" id="Phobius"/>
    </source>
</evidence>
<evidence type="ECO:0000256" key="8">
    <source>
        <dbReference type="ARBA" id="ARBA00022989"/>
    </source>
</evidence>
<keyword evidence="7" id="KW-0067">ATP-binding</keyword>
<keyword evidence="4" id="KW-0808">Transferase</keyword>
<feature type="transmembrane region" description="Helical" evidence="10">
    <location>
        <begin position="1059"/>
        <end position="1081"/>
    </location>
</feature>
<evidence type="ECO:0000313" key="13">
    <source>
        <dbReference type="EMBL" id="SSX29216.1"/>
    </source>
</evidence>
<accession>A0A336MG96</accession>
<dbReference type="InterPro" id="IPR035595">
    <property type="entry name" value="UDP_glycos_trans_CS"/>
</dbReference>
<dbReference type="GO" id="GO:0005524">
    <property type="term" value="F:ATP binding"/>
    <property type="evidence" value="ECO:0007669"/>
    <property type="project" value="UniProtKB-KW"/>
</dbReference>
<dbReference type="SUPFAM" id="SSF52540">
    <property type="entry name" value="P-loop containing nucleoside triphosphate hydrolases"/>
    <property type="match status" value="1"/>
</dbReference>
<dbReference type="CDD" id="cd03784">
    <property type="entry name" value="GT1_Gtf-like"/>
    <property type="match status" value="1"/>
</dbReference>
<feature type="transmembrane region" description="Helical" evidence="10">
    <location>
        <begin position="1227"/>
        <end position="1251"/>
    </location>
</feature>
<evidence type="ECO:0000256" key="2">
    <source>
        <dbReference type="ARBA" id="ARBA00009995"/>
    </source>
</evidence>
<dbReference type="GO" id="GO:0016020">
    <property type="term" value="C:membrane"/>
    <property type="evidence" value="ECO:0007669"/>
    <property type="project" value="UniProtKB-SubCell"/>
</dbReference>
<dbReference type="PROSITE" id="PS50893">
    <property type="entry name" value="ABC_TRANSPORTER_2"/>
    <property type="match status" value="1"/>
</dbReference>
<evidence type="ECO:0000256" key="6">
    <source>
        <dbReference type="ARBA" id="ARBA00022741"/>
    </source>
</evidence>
<keyword evidence="9 10" id="KW-0472">Membrane</keyword>
<dbReference type="VEuPathDB" id="VectorBase:CSON001008"/>
<dbReference type="PANTHER" id="PTHR19229:SF250">
    <property type="entry name" value="ABC TRANSPORTER DOMAIN-CONTAINING PROTEIN-RELATED"/>
    <property type="match status" value="1"/>
</dbReference>
<reference evidence="13" key="2">
    <citation type="submission" date="2018-07" db="EMBL/GenBank/DDBJ databases">
        <authorList>
            <person name="Quirk P.G."/>
            <person name="Krulwich T.A."/>
        </authorList>
    </citation>
    <scope>NUCLEOTIDE SEQUENCE</scope>
</reference>
<evidence type="ECO:0000256" key="7">
    <source>
        <dbReference type="ARBA" id="ARBA00022840"/>
    </source>
</evidence>
<feature type="transmembrane region" description="Helical" evidence="10">
    <location>
        <begin position="1101"/>
        <end position="1122"/>
    </location>
</feature>
<evidence type="ECO:0000256" key="4">
    <source>
        <dbReference type="ARBA" id="ARBA00022679"/>
    </source>
</evidence>
<dbReference type="GO" id="GO:0008194">
    <property type="term" value="F:UDP-glycosyltransferase activity"/>
    <property type="evidence" value="ECO:0007669"/>
    <property type="project" value="InterPro"/>
</dbReference>
<dbReference type="GO" id="GO:0005319">
    <property type="term" value="F:lipid transporter activity"/>
    <property type="evidence" value="ECO:0007669"/>
    <property type="project" value="TreeGrafter"/>
</dbReference>
<dbReference type="Gene3D" id="3.40.50.300">
    <property type="entry name" value="P-loop containing nucleotide triphosphate hydrolases"/>
    <property type="match status" value="1"/>
</dbReference>
<evidence type="ECO:0000256" key="9">
    <source>
        <dbReference type="ARBA" id="ARBA00023136"/>
    </source>
</evidence>
<evidence type="ECO:0000256" key="5">
    <source>
        <dbReference type="ARBA" id="ARBA00022692"/>
    </source>
</evidence>
<keyword evidence="3" id="KW-0328">Glycosyltransferase</keyword>
<dbReference type="SUPFAM" id="SSF53756">
    <property type="entry name" value="UDP-Glycosyltransferase/glycogen phosphorylase"/>
    <property type="match status" value="1"/>
</dbReference>
<dbReference type="InterPro" id="IPR003593">
    <property type="entry name" value="AAA+_ATPase"/>
</dbReference>
<feature type="domain" description="ABC transporter" evidence="11">
    <location>
        <begin position="1305"/>
        <end position="1535"/>
    </location>
</feature>
<dbReference type="GO" id="GO:0016887">
    <property type="term" value="F:ATP hydrolysis activity"/>
    <property type="evidence" value="ECO:0007669"/>
    <property type="project" value="InterPro"/>
</dbReference>
<dbReference type="FunFam" id="3.40.50.300:FF:000327">
    <property type="entry name" value="ATP-binding cassette sub-family A member 3"/>
    <property type="match status" value="1"/>
</dbReference>
<feature type="transmembrane region" description="Helical" evidence="10">
    <location>
        <begin position="1129"/>
        <end position="1153"/>
    </location>
</feature>
<dbReference type="InterPro" id="IPR013525">
    <property type="entry name" value="ABC2_TM"/>
</dbReference>
<protein>
    <submittedName>
        <fullName evidence="13">CSON001008 protein</fullName>
    </submittedName>
</protein>
<dbReference type="EMBL" id="UFQT01001165">
    <property type="protein sequence ID" value="SSX29216.1"/>
    <property type="molecule type" value="Genomic_DNA"/>
</dbReference>
<dbReference type="Pfam" id="PF00005">
    <property type="entry name" value="ABC_tran"/>
    <property type="match status" value="1"/>
</dbReference>
<evidence type="ECO:0000313" key="12">
    <source>
        <dbReference type="EMBL" id="SSX09314.1"/>
    </source>
</evidence>
<dbReference type="InterPro" id="IPR002213">
    <property type="entry name" value="UDP_glucos_trans"/>
</dbReference>
<dbReference type="InterPro" id="IPR056264">
    <property type="entry name" value="R2_ABCA1-4-like"/>
</dbReference>
<dbReference type="PROSITE" id="PS00375">
    <property type="entry name" value="UDPGT"/>
    <property type="match status" value="1"/>
</dbReference>
<keyword evidence="8 10" id="KW-1133">Transmembrane helix</keyword>
<dbReference type="SMART" id="SM00382">
    <property type="entry name" value="AAA"/>
    <property type="match status" value="1"/>
</dbReference>
<dbReference type="FunFam" id="3.40.50.2000:FF:000050">
    <property type="entry name" value="UDP-glucuronosyltransferase"/>
    <property type="match status" value="1"/>
</dbReference>
<dbReference type="InterPro" id="IPR027417">
    <property type="entry name" value="P-loop_NTPase"/>
</dbReference>
<evidence type="ECO:0000256" key="3">
    <source>
        <dbReference type="ARBA" id="ARBA00022676"/>
    </source>
</evidence>
<dbReference type="EMBL" id="UFQS01001165">
    <property type="protein sequence ID" value="SSX09314.1"/>
    <property type="molecule type" value="Genomic_DNA"/>
</dbReference>
<dbReference type="CDD" id="cd03263">
    <property type="entry name" value="ABC_subfamily_A"/>
    <property type="match status" value="1"/>
</dbReference>
<organism evidence="13">
    <name type="scientific">Culicoides sonorensis</name>
    <name type="common">Biting midge</name>
    <dbReference type="NCBI Taxonomy" id="179676"/>
    <lineage>
        <taxon>Eukaryota</taxon>
        <taxon>Metazoa</taxon>
        <taxon>Ecdysozoa</taxon>
        <taxon>Arthropoda</taxon>
        <taxon>Hexapoda</taxon>
        <taxon>Insecta</taxon>
        <taxon>Pterygota</taxon>
        <taxon>Neoptera</taxon>
        <taxon>Endopterygota</taxon>
        <taxon>Diptera</taxon>
        <taxon>Nematocera</taxon>
        <taxon>Chironomoidea</taxon>
        <taxon>Ceratopogonidae</taxon>
        <taxon>Ceratopogoninae</taxon>
        <taxon>Culicoides</taxon>
        <taxon>Monoculicoides</taxon>
    </lineage>
</organism>
<dbReference type="GO" id="GO:0140359">
    <property type="term" value="F:ABC-type transporter activity"/>
    <property type="evidence" value="ECO:0007669"/>
    <property type="project" value="InterPro"/>
</dbReference>
<evidence type="ECO:0000256" key="1">
    <source>
        <dbReference type="ARBA" id="ARBA00004141"/>
    </source>
</evidence>
<dbReference type="InterPro" id="IPR026082">
    <property type="entry name" value="ABCA"/>
</dbReference>
<dbReference type="InterPro" id="IPR003439">
    <property type="entry name" value="ABC_transporter-like_ATP-bd"/>
</dbReference>
<dbReference type="Pfam" id="PF00201">
    <property type="entry name" value="UDPGT"/>
    <property type="match status" value="1"/>
</dbReference>
<dbReference type="Pfam" id="PF23321">
    <property type="entry name" value="R1_ABCA1"/>
    <property type="match status" value="1"/>
</dbReference>
<sequence>MKILRQFLIIFTVSNLSMSVNSANIMGIYTTDMKSHYLIAQNLLKELAKSGHNVTVFTGFKTPNLPANYREVTLKLPSMDAFKKDMAKDGSPLNLFKKSFNVIEFMKLIPRSVILSDEMQTLINTKQEFDAILMGFSENSALFGLSQTFNAPIIVTSSQKLSFMVEYFTGAFAHDSFVADSEKLSAINTLNPLPDPLKRFMDEAATGVIYFCMGSSLKLKDLDLDKKLLIINALKKSSMRIVIKWDDEATLNELTPNSKFYVSNWLPQNEILAHPNVRAYVTHGGILSTTEAIFYGIPIVGMPIFADQRNNIKTFVDLGIAVQVDYDKLSVESLSDAINRVTEDKKFIENVKELSKRYRDRPMTPVKTAQYWVEYVMRYKKQDFMISPATCLNMVEYFNWDFCIEASLNKTIQGRHKLQTLFEIILPIIFALILLFLRQIVTPEYHDDALKFDEFECNSIGHVKSMPSSIKWIIGYSPKNVVIQKFLNESLKFIKEGEELTVIGFKDPESLESYLINDKMFVGIEFPQKYQNLQSIPLNFEYALRFPAEMRLKPLGIQMEPFNWLTDKLFPVFQKYGPRNYNETDGGSPPGYCSEGFIPIQSAISRVFIEEKMREIDENYTFTDQIYMKRFPHPAFVEDQLLKGLEIVLPLIILISFLSSVVNIVRHINIEKETRLKEALSIMGISNNLHWASFFKRYGTGYRLICVKRTGCDPNNITSLLKKYISEIEIETNIGTELTYVLNEDYTSKFQQIFEDIENNSESLSIASFGVSLSTLEDVFMKVGRNTLKQNIPDIATIETNDLSEVNLNTHQSIECDPSPRLLTGRKLWQNQIKAMFLKKFAFTRRSKLLVAFMMIIPSIFVGLAVFAVDSLRNKHDLPSMKIGLNQYDNPITLIKAHNENELIVTKYEELTHNVKFITTDFDDFIVEMRSLNLHQFNTKYFVGASFSRNKSTNNREIVAWFNNNPYHTLPLTLNLVHNAILKEKCQKCSITVSNKPLPYSDESKKNVLVQGNGFGFQLAYNTAFAVCFVSGFFAVFYLKERATRAKLLQVLGGLNIYIYWLAAFIFDFILFVICACVFILTIVGSQEEGWSTWAHAGRLLVLWICFIFGTLPVVYVSSFIYDSPTTGFVKIAMTFLLQGNMVFFLMSILFAINANVDIEKLRGYFLIFPHYALPSALNSIDSIIVTKSICKDQCKKINFCTEENICKLKPICCENDDYFSQNFPGIGYHCVRMILTGCAAWVVVFLIEYLKFKNLRIFSKIKSLKRSKLNLKVHFDDENVDSDVLEEKRLVQRLKEKELVQFNLVVKQLSKAYGDHVAVKDLSVVVQNDDCFGLLGLNGAGKTTTFKTLTGEIPIEHGDAFINGISLKKHMAKACQLIGYVPQYDAMLQELSGYETLKIFALIRGVPENEIHDMILITANELNFKQHLNKQIQHYSGGNKRKVSAAIALIGYPSILLFDEPTAGMDIGARRLLWKQIWKLREEGRSVVLTSHSMEECENLCTKIAIMVNGEFKCLGSVQHLKNKFSKGFTLKIKLKRNPITCQTIDVKDDCLNVKDFISKYFIGSKLREEQSDMLTYHLPQTNLKWSELFGLMEVAKVKFDIEDYSLGQTSLEQIFLYFARNQEPSEEEIGTNTKILSTKFRSSVMQNCCFT</sequence>